<dbReference type="GO" id="GO:0006508">
    <property type="term" value="P:proteolysis"/>
    <property type="evidence" value="ECO:0007669"/>
    <property type="project" value="UniProtKB-KW"/>
</dbReference>
<dbReference type="InterPro" id="IPR050570">
    <property type="entry name" value="Cell_wall_metabolism_enzyme"/>
</dbReference>
<gene>
    <name evidence="9" type="ORF">ASB62_04325</name>
</gene>
<dbReference type="OrthoDB" id="9810477at2"/>
<keyword evidence="6" id="KW-0482">Metalloprotease</keyword>
<evidence type="ECO:0000256" key="7">
    <source>
        <dbReference type="SAM" id="Phobius"/>
    </source>
</evidence>
<keyword evidence="7" id="KW-1133">Transmembrane helix</keyword>
<evidence type="ECO:0000256" key="3">
    <source>
        <dbReference type="ARBA" id="ARBA00022723"/>
    </source>
</evidence>
<evidence type="ECO:0000256" key="1">
    <source>
        <dbReference type="ARBA" id="ARBA00001947"/>
    </source>
</evidence>
<evidence type="ECO:0000256" key="4">
    <source>
        <dbReference type="ARBA" id="ARBA00022801"/>
    </source>
</evidence>
<comment type="cofactor">
    <cofactor evidence="1">
        <name>Zn(2+)</name>
        <dbReference type="ChEBI" id="CHEBI:29105"/>
    </cofactor>
</comment>
<evidence type="ECO:0000256" key="6">
    <source>
        <dbReference type="ARBA" id="ARBA00023049"/>
    </source>
</evidence>
<dbReference type="Gene3D" id="3.10.450.350">
    <property type="match status" value="2"/>
</dbReference>
<keyword evidence="5" id="KW-0862">Zinc</keyword>
<keyword evidence="2" id="KW-0645">Protease</keyword>
<feature type="transmembrane region" description="Helical" evidence="7">
    <location>
        <begin position="26"/>
        <end position="45"/>
    </location>
</feature>
<keyword evidence="7" id="KW-0472">Membrane</keyword>
<dbReference type="PANTHER" id="PTHR21666:SF288">
    <property type="entry name" value="CELL DIVISION PROTEIN YTFB"/>
    <property type="match status" value="1"/>
</dbReference>
<evidence type="ECO:0000256" key="5">
    <source>
        <dbReference type="ARBA" id="ARBA00022833"/>
    </source>
</evidence>
<dbReference type="InterPro" id="IPR016047">
    <property type="entry name" value="M23ase_b-sheet_dom"/>
</dbReference>
<keyword evidence="10" id="KW-1185">Reference proteome</keyword>
<comment type="caution">
    <text evidence="9">The sequence shown here is derived from an EMBL/GenBank/DDBJ whole genome shotgun (WGS) entry which is preliminary data.</text>
</comment>
<organism evidence="9 10">
    <name type="scientific">Chlorobium limicola</name>
    <dbReference type="NCBI Taxonomy" id="1092"/>
    <lineage>
        <taxon>Bacteria</taxon>
        <taxon>Pseudomonadati</taxon>
        <taxon>Chlorobiota</taxon>
        <taxon>Chlorobiia</taxon>
        <taxon>Chlorobiales</taxon>
        <taxon>Chlorobiaceae</taxon>
        <taxon>Chlorobium/Pelodictyon group</taxon>
        <taxon>Chlorobium</taxon>
    </lineage>
</organism>
<dbReference type="GO" id="GO:0046872">
    <property type="term" value="F:metal ion binding"/>
    <property type="evidence" value="ECO:0007669"/>
    <property type="project" value="UniProtKB-KW"/>
</dbReference>
<dbReference type="Gene3D" id="2.70.70.10">
    <property type="entry name" value="Glucose Permease (Domain IIA)"/>
    <property type="match status" value="1"/>
</dbReference>
<proteinExistence type="predicted"/>
<dbReference type="GO" id="GO:0004222">
    <property type="term" value="F:metalloendopeptidase activity"/>
    <property type="evidence" value="ECO:0007669"/>
    <property type="project" value="TreeGrafter"/>
</dbReference>
<keyword evidence="4" id="KW-0378">Hydrolase</keyword>
<evidence type="ECO:0000259" key="8">
    <source>
        <dbReference type="Pfam" id="PF01551"/>
    </source>
</evidence>
<feature type="domain" description="M23ase beta-sheet core" evidence="8">
    <location>
        <begin position="307"/>
        <end position="403"/>
    </location>
</feature>
<evidence type="ECO:0000256" key="2">
    <source>
        <dbReference type="ARBA" id="ARBA00022670"/>
    </source>
</evidence>
<name>A0A101JPI5_CHLLI</name>
<keyword evidence="7" id="KW-0812">Transmembrane</keyword>
<sequence>MKTPKPFLTAAAIQLKHYLRRAERSFWLPFSAASLVMIFSIFTILSSAPGTYIDELGFTGDGDYVVIEDESEIKKPSIDKKTIQPGESLYNILTSNGLTPKDVDAIARQLKGSFSIRGFRPGQNYEIEKNSEGLFQRFTYFQDRAVTIHIERESESGNLKVRRDAKEYETRLAAIEGSVSKTLSSELAKKDRSGLMRPTRKLFAGRLDFKRDIKPGSEFRLLFEEKWLDDEFISTGKIIAAEISVNKKNYTAYRYTDSKGKTGYYDEKGNALEAPEKSAQFVQPCSYSRISSGYGYRVHPIRRTRHFHGGVDMAARSGTPVKAVADGTVIFRGSKGGAGNMVTLKHPGGYHSQYLHLSRYAPKAGNGSRVSQGEIIGYVGSTGSSTGPHLDFRMIHNGKPVNPLTALSASKPEQGLSRQEKNNLLAEISVLKTQLDNNRMLAAGPTKKHTPVM</sequence>
<accession>A0A101JPI5</accession>
<reference evidence="9 10" key="1">
    <citation type="submission" date="2015-10" db="EMBL/GenBank/DDBJ databases">
        <title>Draft Genome Sequence of Chlorobium limicola strain Frasassi Growing under Artificial Lighting in the Frasassi Cave System.</title>
        <authorList>
            <person name="Mansor M."/>
            <person name="Macalady J."/>
        </authorList>
    </citation>
    <scope>NUCLEOTIDE SEQUENCE [LARGE SCALE GENOMIC DNA]</scope>
    <source>
        <strain evidence="9 10">Frasassi</strain>
    </source>
</reference>
<evidence type="ECO:0000313" key="9">
    <source>
        <dbReference type="EMBL" id="KUL30288.1"/>
    </source>
</evidence>
<protein>
    <submittedName>
        <fullName evidence="9">Peptidase M24</fullName>
    </submittedName>
</protein>
<dbReference type="RefSeq" id="WP_059138780.1">
    <property type="nucleotide sequence ID" value="NZ_LMBR01000099.1"/>
</dbReference>
<dbReference type="SUPFAM" id="SSF51261">
    <property type="entry name" value="Duplicated hybrid motif"/>
    <property type="match status" value="1"/>
</dbReference>
<dbReference type="Pfam" id="PF01551">
    <property type="entry name" value="Peptidase_M23"/>
    <property type="match status" value="1"/>
</dbReference>
<evidence type="ECO:0000313" key="10">
    <source>
        <dbReference type="Proteomes" id="UP000053937"/>
    </source>
</evidence>
<dbReference type="InterPro" id="IPR011055">
    <property type="entry name" value="Dup_hybrid_motif"/>
</dbReference>
<dbReference type="Proteomes" id="UP000053937">
    <property type="component" value="Unassembled WGS sequence"/>
</dbReference>
<dbReference type="EMBL" id="LMBR01000099">
    <property type="protein sequence ID" value="KUL30288.1"/>
    <property type="molecule type" value="Genomic_DNA"/>
</dbReference>
<keyword evidence="3" id="KW-0479">Metal-binding</keyword>
<dbReference type="PANTHER" id="PTHR21666">
    <property type="entry name" value="PEPTIDASE-RELATED"/>
    <property type="match status" value="1"/>
</dbReference>
<dbReference type="CDD" id="cd12797">
    <property type="entry name" value="M23_peptidase"/>
    <property type="match status" value="1"/>
</dbReference>
<dbReference type="AlphaFoldDB" id="A0A101JPI5"/>